<dbReference type="Proteomes" id="UP001445076">
    <property type="component" value="Unassembled WGS sequence"/>
</dbReference>
<keyword evidence="2" id="KW-1185">Reference proteome</keyword>
<accession>A0AAW0WPX6</accession>
<sequence length="110" mass="12643">MFFYRLSLQSHMSNAFTYMFQMSLSSLPLPHLPAMCLPGNGFGDHCPSSQAMWLIAQSKRLFVLTVQNKHNHSLPFSFVSFLPIYLSPFPQPFPPIAHWQEHLTTSKFLV</sequence>
<dbReference type="AlphaFoldDB" id="A0AAW0WPX6"/>
<dbReference type="EMBL" id="JARKIK010000067">
    <property type="protein sequence ID" value="KAK8729529.1"/>
    <property type="molecule type" value="Genomic_DNA"/>
</dbReference>
<reference evidence="1 2" key="1">
    <citation type="journal article" date="2024" name="BMC Genomics">
        <title>Genome assembly of redclaw crayfish (Cherax quadricarinatus) provides insights into its immune adaptation and hypoxia tolerance.</title>
        <authorList>
            <person name="Liu Z."/>
            <person name="Zheng J."/>
            <person name="Li H."/>
            <person name="Fang K."/>
            <person name="Wang S."/>
            <person name="He J."/>
            <person name="Zhou D."/>
            <person name="Weng S."/>
            <person name="Chi M."/>
            <person name="Gu Z."/>
            <person name="He J."/>
            <person name="Li F."/>
            <person name="Wang M."/>
        </authorList>
    </citation>
    <scope>NUCLEOTIDE SEQUENCE [LARGE SCALE GENOMIC DNA]</scope>
    <source>
        <strain evidence="1">ZL_2023a</strain>
    </source>
</reference>
<evidence type="ECO:0000313" key="2">
    <source>
        <dbReference type="Proteomes" id="UP001445076"/>
    </source>
</evidence>
<comment type="caution">
    <text evidence="1">The sequence shown here is derived from an EMBL/GenBank/DDBJ whole genome shotgun (WGS) entry which is preliminary data.</text>
</comment>
<evidence type="ECO:0000313" key="1">
    <source>
        <dbReference type="EMBL" id="KAK8729529.1"/>
    </source>
</evidence>
<name>A0AAW0WPX6_CHEQU</name>
<proteinExistence type="predicted"/>
<protein>
    <submittedName>
        <fullName evidence="1">Uncharacterized protein</fullName>
    </submittedName>
</protein>
<gene>
    <name evidence="1" type="ORF">OTU49_008526</name>
</gene>
<organism evidence="1 2">
    <name type="scientific">Cherax quadricarinatus</name>
    <name type="common">Australian red claw crayfish</name>
    <dbReference type="NCBI Taxonomy" id="27406"/>
    <lineage>
        <taxon>Eukaryota</taxon>
        <taxon>Metazoa</taxon>
        <taxon>Ecdysozoa</taxon>
        <taxon>Arthropoda</taxon>
        <taxon>Crustacea</taxon>
        <taxon>Multicrustacea</taxon>
        <taxon>Malacostraca</taxon>
        <taxon>Eumalacostraca</taxon>
        <taxon>Eucarida</taxon>
        <taxon>Decapoda</taxon>
        <taxon>Pleocyemata</taxon>
        <taxon>Astacidea</taxon>
        <taxon>Parastacoidea</taxon>
        <taxon>Parastacidae</taxon>
        <taxon>Cherax</taxon>
    </lineage>
</organism>